<reference evidence="1" key="2">
    <citation type="submission" date="2023-06" db="EMBL/GenBank/DDBJ databases">
        <authorList>
            <consortium name="Lawrence Berkeley National Laboratory"/>
            <person name="Haridas S."/>
            <person name="Hensen N."/>
            <person name="Bonometti L."/>
            <person name="Westerberg I."/>
            <person name="Brannstrom I.O."/>
            <person name="Guillou S."/>
            <person name="Cros-Aarteil S."/>
            <person name="Calhoun S."/>
            <person name="Kuo A."/>
            <person name="Mondo S."/>
            <person name="Pangilinan J."/>
            <person name="Riley R."/>
            <person name="Labutti K."/>
            <person name="Andreopoulos B."/>
            <person name="Lipzen A."/>
            <person name="Chen C."/>
            <person name="Yanf M."/>
            <person name="Daum C."/>
            <person name="Ng V."/>
            <person name="Clum A."/>
            <person name="Steindorff A."/>
            <person name="Ohm R."/>
            <person name="Martin F."/>
            <person name="Silar P."/>
            <person name="Natvig D."/>
            <person name="Lalanne C."/>
            <person name="Gautier V."/>
            <person name="Ament-Velasquez S.L."/>
            <person name="Kruys A."/>
            <person name="Hutchinson M.I."/>
            <person name="Powell A.J."/>
            <person name="Barry K."/>
            <person name="Miller A.N."/>
            <person name="Grigoriev I.V."/>
            <person name="Debuchy R."/>
            <person name="Gladieux P."/>
            <person name="Thoren M.H."/>
            <person name="Johannesson H."/>
        </authorList>
    </citation>
    <scope>NUCLEOTIDE SEQUENCE</scope>
    <source>
        <strain evidence="1">CBS 314.62</strain>
    </source>
</reference>
<dbReference type="Proteomes" id="UP001270362">
    <property type="component" value="Unassembled WGS sequence"/>
</dbReference>
<organism evidence="1 2">
    <name type="scientific">Podospora appendiculata</name>
    <dbReference type="NCBI Taxonomy" id="314037"/>
    <lineage>
        <taxon>Eukaryota</taxon>
        <taxon>Fungi</taxon>
        <taxon>Dikarya</taxon>
        <taxon>Ascomycota</taxon>
        <taxon>Pezizomycotina</taxon>
        <taxon>Sordariomycetes</taxon>
        <taxon>Sordariomycetidae</taxon>
        <taxon>Sordariales</taxon>
        <taxon>Podosporaceae</taxon>
        <taxon>Podospora</taxon>
    </lineage>
</organism>
<evidence type="ECO:0000313" key="1">
    <source>
        <dbReference type="EMBL" id="KAK3690476.1"/>
    </source>
</evidence>
<gene>
    <name evidence="1" type="ORF">B0T22DRAFT_441864</name>
</gene>
<proteinExistence type="predicted"/>
<protein>
    <submittedName>
        <fullName evidence="1">Uncharacterized protein</fullName>
    </submittedName>
</protein>
<sequence length="411" mass="46976">MPTNRSFNLMGLPTEILYEIAQRLRLRSDMRDPGREPLRDIAQPILHQHFPLMTSVGRDHARIFQFVRTLIERPDLAKGVRILGLDYSIPDRISFSSQFFKLLPPTGPALAAQYNLEHPSNGSDDGQILEFVRQLVLCLASEVHCVNVAGLTNHNIAFVHHTGIDEQHVPNSSLEKLTRLRVTGESFYPFPRQFSERKPSCLLLAHVTTLEMTYSTDMIHVMQGFTYPIHWDVITRLDFVFCYSLGPFFESILDNCPKLQQLTYISGDGVTAHDRPPAEWVRPSFYNVHGNSVTPSQIFQVFPIAPDNPLQDLRALVLEYPNEDWLWGPTLRPLTMLTSLEKIYLSSRALYGIRIPFRTVPLAEILPAGIRHLGIFQIDTYPRSISEDLANLAERVVEFPHLRHVTLHNPR</sequence>
<name>A0AAE0XDH3_9PEZI</name>
<accession>A0AAE0XDH3</accession>
<comment type="caution">
    <text evidence="1">The sequence shown here is derived from an EMBL/GenBank/DDBJ whole genome shotgun (WGS) entry which is preliminary data.</text>
</comment>
<reference evidence="1" key="1">
    <citation type="journal article" date="2023" name="Mol. Phylogenet. Evol.">
        <title>Genome-scale phylogeny and comparative genomics of the fungal order Sordariales.</title>
        <authorList>
            <person name="Hensen N."/>
            <person name="Bonometti L."/>
            <person name="Westerberg I."/>
            <person name="Brannstrom I.O."/>
            <person name="Guillou S."/>
            <person name="Cros-Aarteil S."/>
            <person name="Calhoun S."/>
            <person name="Haridas S."/>
            <person name="Kuo A."/>
            <person name="Mondo S."/>
            <person name="Pangilinan J."/>
            <person name="Riley R."/>
            <person name="LaButti K."/>
            <person name="Andreopoulos B."/>
            <person name="Lipzen A."/>
            <person name="Chen C."/>
            <person name="Yan M."/>
            <person name="Daum C."/>
            <person name="Ng V."/>
            <person name="Clum A."/>
            <person name="Steindorff A."/>
            <person name="Ohm R.A."/>
            <person name="Martin F."/>
            <person name="Silar P."/>
            <person name="Natvig D.O."/>
            <person name="Lalanne C."/>
            <person name="Gautier V."/>
            <person name="Ament-Velasquez S.L."/>
            <person name="Kruys A."/>
            <person name="Hutchinson M.I."/>
            <person name="Powell A.J."/>
            <person name="Barry K."/>
            <person name="Miller A.N."/>
            <person name="Grigoriev I.V."/>
            <person name="Debuchy R."/>
            <person name="Gladieux P."/>
            <person name="Hiltunen Thoren M."/>
            <person name="Johannesson H."/>
        </authorList>
    </citation>
    <scope>NUCLEOTIDE SEQUENCE</scope>
    <source>
        <strain evidence="1">CBS 314.62</strain>
    </source>
</reference>
<evidence type="ECO:0000313" key="2">
    <source>
        <dbReference type="Proteomes" id="UP001270362"/>
    </source>
</evidence>
<dbReference type="AlphaFoldDB" id="A0AAE0XDH3"/>
<dbReference type="EMBL" id="JAULSO010000002">
    <property type="protein sequence ID" value="KAK3690476.1"/>
    <property type="molecule type" value="Genomic_DNA"/>
</dbReference>
<keyword evidence="2" id="KW-1185">Reference proteome</keyword>